<feature type="non-terminal residue" evidence="1">
    <location>
        <position position="1"/>
    </location>
</feature>
<feature type="non-terminal residue" evidence="1">
    <location>
        <position position="189"/>
    </location>
</feature>
<dbReference type="EMBL" id="JAKELL010000047">
    <property type="protein sequence ID" value="KAH8987426.1"/>
    <property type="molecule type" value="Genomic_DNA"/>
</dbReference>
<proteinExistence type="predicted"/>
<organism evidence="1 2">
    <name type="scientific">Lactarius akahatsu</name>
    <dbReference type="NCBI Taxonomy" id="416441"/>
    <lineage>
        <taxon>Eukaryota</taxon>
        <taxon>Fungi</taxon>
        <taxon>Dikarya</taxon>
        <taxon>Basidiomycota</taxon>
        <taxon>Agaricomycotina</taxon>
        <taxon>Agaricomycetes</taxon>
        <taxon>Russulales</taxon>
        <taxon>Russulaceae</taxon>
        <taxon>Lactarius</taxon>
    </lineage>
</organism>
<dbReference type="Proteomes" id="UP001201163">
    <property type="component" value="Unassembled WGS sequence"/>
</dbReference>
<accession>A0AAD4LC18</accession>
<name>A0AAD4LC18_9AGAM</name>
<dbReference type="SUPFAM" id="SSF52047">
    <property type="entry name" value="RNI-like"/>
    <property type="match status" value="1"/>
</dbReference>
<dbReference type="InterPro" id="IPR032675">
    <property type="entry name" value="LRR_dom_sf"/>
</dbReference>
<protein>
    <submittedName>
        <fullName evidence="1">Uncharacterized protein</fullName>
    </submittedName>
</protein>
<reference evidence="1" key="1">
    <citation type="submission" date="2022-01" db="EMBL/GenBank/DDBJ databases">
        <title>Comparative genomics reveals a dynamic genome evolution in the ectomycorrhizal milk-cap (Lactarius) mushrooms.</title>
        <authorList>
            <consortium name="DOE Joint Genome Institute"/>
            <person name="Lebreton A."/>
            <person name="Tang N."/>
            <person name="Kuo A."/>
            <person name="LaButti K."/>
            <person name="Drula E."/>
            <person name="Barry K."/>
            <person name="Clum A."/>
            <person name="Lipzen A."/>
            <person name="Mousain D."/>
            <person name="Ng V."/>
            <person name="Wang R."/>
            <person name="Wang X."/>
            <person name="Dai Y."/>
            <person name="Henrissat B."/>
            <person name="Grigoriev I.V."/>
            <person name="Guerin-Laguette A."/>
            <person name="Yu F."/>
            <person name="Martin F.M."/>
        </authorList>
    </citation>
    <scope>NUCLEOTIDE SEQUENCE</scope>
    <source>
        <strain evidence="1">QP</strain>
    </source>
</reference>
<gene>
    <name evidence="1" type="ORF">EDB92DRAFT_1760861</name>
</gene>
<keyword evidence="2" id="KW-1185">Reference proteome</keyword>
<evidence type="ECO:0000313" key="2">
    <source>
        <dbReference type="Proteomes" id="UP001201163"/>
    </source>
</evidence>
<dbReference type="AlphaFoldDB" id="A0AAD4LC18"/>
<dbReference type="Gene3D" id="3.80.10.10">
    <property type="entry name" value="Ribonuclease Inhibitor"/>
    <property type="match status" value="1"/>
</dbReference>
<sequence>FRALSILVLEDVPLTDDDLLHIHNLPSLEELNLNCTGVCDTGIFYLVALRHTLTTLTLRGNRSVTDNALPALLLLSRLRMLGLRGTIISMTGLRRLIPFSDYLFLDVPADCEAYIDTLHTQYLLSPLPPLITQPEVASTLELAALKRNLSAHAAYNSAISTTGNKSILCAQLIALLERRRGDLAVREMV</sequence>
<comment type="caution">
    <text evidence="1">The sequence shown here is derived from an EMBL/GenBank/DDBJ whole genome shotgun (WGS) entry which is preliminary data.</text>
</comment>
<evidence type="ECO:0000313" key="1">
    <source>
        <dbReference type="EMBL" id="KAH8987426.1"/>
    </source>
</evidence>